<dbReference type="EMBL" id="LR999455">
    <property type="protein sequence ID" value="CAE6074823.1"/>
    <property type="molecule type" value="Genomic_DNA"/>
</dbReference>
<evidence type="ECO:0000256" key="1">
    <source>
        <dbReference type="SAM" id="MobiDB-lite"/>
    </source>
</evidence>
<sequence length="339" mass="38086">MYNHRDPATGDAAREFYDGLRSFMYQVTNEPFARENGTMFYPCQRTAAKMRWHAQHTTRDGEIMHPSDAKAWKHFQTMSFSWNDYNRFLSTQGVNRPHVRHGSSAQGTSPVVHRSRTAASPQTPNSQNDRAGGSTPPPTNPNSPLRPSHSATQPPTGRLNNLTLEELLENPGLVATVRSIFERDFKELHVNWTQTPEPVITHWFGIFAQIYNCDQSINDRVKDEFETKLKDRMCDQISRLKAKWKNKELFKEGSRIDEQVSQLCSGDNIESIASGGLYVHAKNKINVEVAPKKKSSLYGVGSLHHEASSAHTGPLPPRDDSVDMSQKLALAEACIATQA</sequence>
<accession>A0A8S2A9J3</accession>
<reference evidence="2" key="1">
    <citation type="submission" date="2021-01" db="EMBL/GenBank/DDBJ databases">
        <authorList>
            <person name="Bezrukov I."/>
        </authorList>
    </citation>
    <scope>NUCLEOTIDE SEQUENCE</scope>
</reference>
<dbReference type="Proteomes" id="UP000682877">
    <property type="component" value="Chromosome 5"/>
</dbReference>
<gene>
    <name evidence="2" type="ORF">AARE701A_LOCUS12458</name>
</gene>
<feature type="compositionally biased region" description="Polar residues" evidence="1">
    <location>
        <begin position="117"/>
        <end position="129"/>
    </location>
</feature>
<dbReference type="AlphaFoldDB" id="A0A8S2A9J3"/>
<protein>
    <submittedName>
        <fullName evidence="2">Uncharacterized protein</fullName>
    </submittedName>
</protein>
<keyword evidence="3" id="KW-1185">Reference proteome</keyword>
<organism evidence="2 3">
    <name type="scientific">Arabidopsis arenosa</name>
    <name type="common">Sand rock-cress</name>
    <name type="synonym">Cardaminopsis arenosa</name>
    <dbReference type="NCBI Taxonomy" id="38785"/>
    <lineage>
        <taxon>Eukaryota</taxon>
        <taxon>Viridiplantae</taxon>
        <taxon>Streptophyta</taxon>
        <taxon>Embryophyta</taxon>
        <taxon>Tracheophyta</taxon>
        <taxon>Spermatophyta</taxon>
        <taxon>Magnoliopsida</taxon>
        <taxon>eudicotyledons</taxon>
        <taxon>Gunneridae</taxon>
        <taxon>Pentapetalae</taxon>
        <taxon>rosids</taxon>
        <taxon>malvids</taxon>
        <taxon>Brassicales</taxon>
        <taxon>Brassicaceae</taxon>
        <taxon>Camelineae</taxon>
        <taxon>Arabidopsis</taxon>
    </lineage>
</organism>
<name>A0A8S2A9J3_ARAAE</name>
<feature type="region of interest" description="Disordered" evidence="1">
    <location>
        <begin position="96"/>
        <end position="158"/>
    </location>
</feature>
<proteinExistence type="predicted"/>
<evidence type="ECO:0000313" key="3">
    <source>
        <dbReference type="Proteomes" id="UP000682877"/>
    </source>
</evidence>
<evidence type="ECO:0000313" key="2">
    <source>
        <dbReference type="EMBL" id="CAE6074823.1"/>
    </source>
</evidence>